<evidence type="ECO:0000256" key="6">
    <source>
        <dbReference type="ARBA" id="ARBA00023242"/>
    </source>
</evidence>
<keyword evidence="5" id="KW-0804">Transcription</keyword>
<gene>
    <name evidence="9" type="ORF">BDA96_08G170900</name>
</gene>
<feature type="domain" description="BHLH" evidence="8">
    <location>
        <begin position="148"/>
        <end position="197"/>
    </location>
</feature>
<evidence type="ECO:0000259" key="8">
    <source>
        <dbReference type="PROSITE" id="PS50888"/>
    </source>
</evidence>
<dbReference type="PROSITE" id="PS50888">
    <property type="entry name" value="BHLH"/>
    <property type="match status" value="1"/>
</dbReference>
<dbReference type="PANTHER" id="PTHR45855">
    <property type="entry name" value="TRANSCRIPTION FACTOR PIF1-RELATED"/>
    <property type="match status" value="1"/>
</dbReference>
<sequence length="320" mass="33415">MTNYYPDDAAAAGAWLWGCDNDNAGEATAATAAVPTMGESGSFFADVVADYSISKPPDVHFDPPSEDEMAAWFGAIVKGEELAGNDGDGGHRLIADDGGRDAVPATMETSTETDKKEKVPTTTEGVVMGNKVMKNKAPAGGPSSWRSHHGEAHKLTEKRRRHKINERLKTLQQLVPGCSKSNQASTLDQTIHYMKSLQQQVQAMSVGLAAPAVYPIVQPQCMPPGMPVAMPFPAAHPMVLGGHPPSTTMVPFGATMFQLPYPGAAVMVPAAAAVAPLYPAPAAAPTSTAVAFGDSMSANHSRGSSSRSRSKGRGKGSSSL</sequence>
<dbReference type="CDD" id="cd11445">
    <property type="entry name" value="bHLH_AtPIF_like"/>
    <property type="match status" value="1"/>
</dbReference>
<keyword evidence="3" id="KW-0805">Transcription regulation</keyword>
<comment type="caution">
    <text evidence="9">The sequence shown here is derived from an EMBL/GenBank/DDBJ whole genome shotgun (WGS) entry which is preliminary data.</text>
</comment>
<dbReference type="GO" id="GO:0003677">
    <property type="term" value="F:DNA binding"/>
    <property type="evidence" value="ECO:0007669"/>
    <property type="project" value="UniProtKB-KW"/>
</dbReference>
<evidence type="ECO:0000256" key="7">
    <source>
        <dbReference type="SAM" id="MobiDB-lite"/>
    </source>
</evidence>
<evidence type="ECO:0000256" key="4">
    <source>
        <dbReference type="ARBA" id="ARBA00023125"/>
    </source>
</evidence>
<reference evidence="9" key="1">
    <citation type="journal article" date="2019" name="BMC Genomics">
        <title>A new reference genome for Sorghum bicolor reveals high levels of sequence similarity between sweet and grain genotypes: implications for the genetics of sugar metabolism.</title>
        <authorList>
            <person name="Cooper E.A."/>
            <person name="Brenton Z.W."/>
            <person name="Flinn B.S."/>
            <person name="Jenkins J."/>
            <person name="Shu S."/>
            <person name="Flowers D."/>
            <person name="Luo F."/>
            <person name="Wang Y."/>
            <person name="Xia P."/>
            <person name="Barry K."/>
            <person name="Daum C."/>
            <person name="Lipzen A."/>
            <person name="Yoshinaga Y."/>
            <person name="Schmutz J."/>
            <person name="Saski C."/>
            <person name="Vermerris W."/>
            <person name="Kresovich S."/>
        </authorList>
    </citation>
    <scope>NUCLEOTIDE SEQUENCE</scope>
</reference>
<dbReference type="GO" id="GO:0005634">
    <property type="term" value="C:nucleus"/>
    <property type="evidence" value="ECO:0007669"/>
    <property type="project" value="UniProtKB-SubCell"/>
</dbReference>
<evidence type="ECO:0000313" key="10">
    <source>
        <dbReference type="Proteomes" id="UP000807115"/>
    </source>
</evidence>
<comment type="similarity">
    <text evidence="2">Belongs to the bHLH protein family.</text>
</comment>
<dbReference type="GO" id="GO:0046983">
    <property type="term" value="F:protein dimerization activity"/>
    <property type="evidence" value="ECO:0007669"/>
    <property type="project" value="InterPro"/>
</dbReference>
<comment type="subcellular location">
    <subcellularLocation>
        <location evidence="1">Nucleus</location>
    </subcellularLocation>
</comment>
<protein>
    <recommendedName>
        <fullName evidence="8">BHLH domain-containing protein</fullName>
    </recommendedName>
</protein>
<dbReference type="EMBL" id="CM027687">
    <property type="protein sequence ID" value="KAG0521551.1"/>
    <property type="molecule type" value="Genomic_DNA"/>
</dbReference>
<dbReference type="AlphaFoldDB" id="A0A921QH98"/>
<name>A0A921QH98_SORBI</name>
<dbReference type="Proteomes" id="UP000807115">
    <property type="component" value="Chromosome 8"/>
</dbReference>
<feature type="region of interest" description="Disordered" evidence="7">
    <location>
        <begin position="294"/>
        <end position="320"/>
    </location>
</feature>
<dbReference type="InterPro" id="IPR036638">
    <property type="entry name" value="HLH_DNA-bd_sf"/>
</dbReference>
<keyword evidence="6" id="KW-0539">Nucleus</keyword>
<feature type="region of interest" description="Disordered" evidence="7">
    <location>
        <begin position="94"/>
        <end position="121"/>
    </location>
</feature>
<evidence type="ECO:0000256" key="2">
    <source>
        <dbReference type="ARBA" id="ARBA00005510"/>
    </source>
</evidence>
<dbReference type="PANTHER" id="PTHR45855:SF24">
    <property type="entry name" value="HELIX-LOOP-HELIX DNA-BINDING DOMAIN CONTAINING PROTEIN, EXPRESSED"/>
    <property type="match status" value="1"/>
</dbReference>
<reference evidence="9" key="2">
    <citation type="submission" date="2020-10" db="EMBL/GenBank/DDBJ databases">
        <authorList>
            <person name="Cooper E.A."/>
            <person name="Brenton Z.W."/>
            <person name="Flinn B.S."/>
            <person name="Jenkins J."/>
            <person name="Shu S."/>
            <person name="Flowers D."/>
            <person name="Luo F."/>
            <person name="Wang Y."/>
            <person name="Xia P."/>
            <person name="Barry K."/>
            <person name="Daum C."/>
            <person name="Lipzen A."/>
            <person name="Yoshinaga Y."/>
            <person name="Schmutz J."/>
            <person name="Saski C."/>
            <person name="Vermerris W."/>
            <person name="Kresovich S."/>
        </authorList>
    </citation>
    <scope>NUCLEOTIDE SEQUENCE</scope>
</reference>
<organism evidence="9 10">
    <name type="scientific">Sorghum bicolor</name>
    <name type="common">Sorghum</name>
    <name type="synonym">Sorghum vulgare</name>
    <dbReference type="NCBI Taxonomy" id="4558"/>
    <lineage>
        <taxon>Eukaryota</taxon>
        <taxon>Viridiplantae</taxon>
        <taxon>Streptophyta</taxon>
        <taxon>Embryophyta</taxon>
        <taxon>Tracheophyta</taxon>
        <taxon>Spermatophyta</taxon>
        <taxon>Magnoliopsida</taxon>
        <taxon>Liliopsida</taxon>
        <taxon>Poales</taxon>
        <taxon>Poaceae</taxon>
        <taxon>PACMAD clade</taxon>
        <taxon>Panicoideae</taxon>
        <taxon>Andropogonodae</taxon>
        <taxon>Andropogoneae</taxon>
        <taxon>Sorghinae</taxon>
        <taxon>Sorghum</taxon>
    </lineage>
</organism>
<dbReference type="SUPFAM" id="SSF47459">
    <property type="entry name" value="HLH, helix-loop-helix DNA-binding domain"/>
    <property type="match status" value="1"/>
</dbReference>
<feature type="region of interest" description="Disordered" evidence="7">
    <location>
        <begin position="133"/>
        <end position="159"/>
    </location>
</feature>
<accession>A0A921QH98</accession>
<evidence type="ECO:0000256" key="1">
    <source>
        <dbReference type="ARBA" id="ARBA00004123"/>
    </source>
</evidence>
<dbReference type="InterPro" id="IPR047265">
    <property type="entry name" value="PIF1-like_bHLH"/>
</dbReference>
<evidence type="ECO:0000256" key="5">
    <source>
        <dbReference type="ARBA" id="ARBA00023163"/>
    </source>
</evidence>
<dbReference type="InterPro" id="IPR031066">
    <property type="entry name" value="bHLH_ALC-like_plant"/>
</dbReference>
<keyword evidence="4" id="KW-0238">DNA-binding</keyword>
<evidence type="ECO:0000256" key="3">
    <source>
        <dbReference type="ARBA" id="ARBA00023015"/>
    </source>
</evidence>
<dbReference type="Pfam" id="PF00010">
    <property type="entry name" value="HLH"/>
    <property type="match status" value="1"/>
</dbReference>
<dbReference type="Gene3D" id="4.10.280.10">
    <property type="entry name" value="Helix-loop-helix DNA-binding domain"/>
    <property type="match status" value="1"/>
</dbReference>
<dbReference type="InterPro" id="IPR011598">
    <property type="entry name" value="bHLH_dom"/>
</dbReference>
<evidence type="ECO:0000313" key="9">
    <source>
        <dbReference type="EMBL" id="KAG0521551.1"/>
    </source>
</evidence>
<proteinExistence type="inferred from homology"/>
<dbReference type="SMART" id="SM00353">
    <property type="entry name" value="HLH"/>
    <property type="match status" value="1"/>
</dbReference>